<dbReference type="EMBL" id="ABVL01000003">
    <property type="protein sequence ID" value="EDY20921.1"/>
    <property type="molecule type" value="Genomic_DNA"/>
</dbReference>
<dbReference type="Proteomes" id="UP000005824">
    <property type="component" value="Unassembled WGS sequence"/>
</dbReference>
<dbReference type="SUPFAM" id="SSF103196">
    <property type="entry name" value="Roadblock/LC7 domain"/>
    <property type="match status" value="1"/>
</dbReference>
<feature type="domain" description="Roadblock/LAMTOR2" evidence="2">
    <location>
        <begin position="569"/>
        <end position="653"/>
    </location>
</feature>
<feature type="compositionally biased region" description="Pro residues" evidence="1">
    <location>
        <begin position="454"/>
        <end position="468"/>
    </location>
</feature>
<dbReference type="InterPro" id="IPR004942">
    <property type="entry name" value="Roadblock/LAMTOR2_dom"/>
</dbReference>
<evidence type="ECO:0000313" key="4">
    <source>
        <dbReference type="Proteomes" id="UP000005824"/>
    </source>
</evidence>
<dbReference type="Gene3D" id="3.30.450.30">
    <property type="entry name" value="Dynein light chain 2a, cytoplasmic"/>
    <property type="match status" value="1"/>
</dbReference>
<protein>
    <submittedName>
        <fullName evidence="3">Roadblock/LC7 family protein</fullName>
    </submittedName>
</protein>
<organism evidence="3 4">
    <name type="scientific">Chthoniobacter flavus Ellin428</name>
    <dbReference type="NCBI Taxonomy" id="497964"/>
    <lineage>
        <taxon>Bacteria</taxon>
        <taxon>Pseudomonadati</taxon>
        <taxon>Verrucomicrobiota</taxon>
        <taxon>Spartobacteria</taxon>
        <taxon>Chthoniobacterales</taxon>
        <taxon>Chthoniobacteraceae</taxon>
        <taxon>Chthoniobacter</taxon>
    </lineage>
</organism>
<dbReference type="InParanoid" id="B4CXC3"/>
<dbReference type="RefSeq" id="WP_006978540.1">
    <property type="nucleotide sequence ID" value="NZ_ABVL01000003.1"/>
</dbReference>
<dbReference type="STRING" id="497964.CfE428DRAFT_1214"/>
<keyword evidence="4" id="KW-1185">Reference proteome</keyword>
<evidence type="ECO:0000313" key="3">
    <source>
        <dbReference type="EMBL" id="EDY20921.1"/>
    </source>
</evidence>
<accession>B4CXC3</accession>
<feature type="compositionally biased region" description="Low complexity" evidence="1">
    <location>
        <begin position="237"/>
        <end position="257"/>
    </location>
</feature>
<dbReference type="AlphaFoldDB" id="B4CXC3"/>
<feature type="region of interest" description="Disordered" evidence="1">
    <location>
        <begin position="444"/>
        <end position="501"/>
    </location>
</feature>
<sequence length="679" mass="70596">MLSIFKKIFGKAEPKAVAPVRAVAATAKAVPAAPHTPMPTIEVAHLSLASIIERFPDELRTLVVSQPDATATVALPMPTILKQLPTGSVKMSLASLHRQAHGCIAPLPAGDKRTVDIPLSEIFRHVKPEALRRRNDQRYIDMPEDAFSLFGDSNNPYAIAPEPEPAYEEQAQEEVLDIDEPVEEAPAGGQRVVPMDDGLRAQFHNNGAAPEAEAEEQVQQPQIPRAIAPPSEFKIAAPQAAPAQPPRSTAQPPRSTTQAPRSGAQPPRSGVAQPPRSGAQPPRSGVQRAAAAAAPVAKPTGPTFSIALASICGAWPDAIKAEISALDPATTVALPENELSAGLAKGRVSFAWKQIHAWLTPDAPATAAAGDTALQLPLKVLAPLFLANKKPSAERKTFRMDETIPTLFADARPPQEKPAPPPPPAPEPVVEEIPAPVVEEAPAAPAMEAAPAPVEEPAPAAPAEPIPAPALEQPAAPVEAEKAPEPAPAAEAAPAPAAEPIPTPALAAPAALAAAVEAPTAAAPVLETPAAVVPATVEAPAAAAPAKAAPQTVGEIFGNPKKQSWTPAELVAGLVKLPGVAGAIVALQEGLPVAASLPEGVKSDVVAAFLPQIFARLNLYAGEMKLGDVDDLLFTTHGAHCQIYRLGYIYFAVLGKAGEALPWHELHLITEELARHTHK</sequence>
<evidence type="ECO:0000259" key="2">
    <source>
        <dbReference type="Pfam" id="PF03259"/>
    </source>
</evidence>
<evidence type="ECO:0000256" key="1">
    <source>
        <dbReference type="SAM" id="MobiDB-lite"/>
    </source>
</evidence>
<name>B4CXC3_9BACT</name>
<comment type="caution">
    <text evidence="3">The sequence shown here is derived from an EMBL/GenBank/DDBJ whole genome shotgun (WGS) entry which is preliminary data.</text>
</comment>
<feature type="compositionally biased region" description="Low complexity" evidence="1">
    <location>
        <begin position="444"/>
        <end position="453"/>
    </location>
</feature>
<feature type="region of interest" description="Disordered" evidence="1">
    <location>
        <begin position="409"/>
        <end position="430"/>
    </location>
</feature>
<feature type="region of interest" description="Disordered" evidence="1">
    <location>
        <begin position="237"/>
        <end position="297"/>
    </location>
</feature>
<reference evidence="3 4" key="1">
    <citation type="journal article" date="2011" name="J. Bacteriol.">
        <title>Genome sequence of Chthoniobacter flavus Ellin428, an aerobic heterotrophic soil bacterium.</title>
        <authorList>
            <person name="Kant R."/>
            <person name="van Passel M.W."/>
            <person name="Palva A."/>
            <person name="Lucas S."/>
            <person name="Lapidus A."/>
            <person name="Glavina Del Rio T."/>
            <person name="Dalin E."/>
            <person name="Tice H."/>
            <person name="Bruce D."/>
            <person name="Goodwin L."/>
            <person name="Pitluck S."/>
            <person name="Larimer F.W."/>
            <person name="Land M.L."/>
            <person name="Hauser L."/>
            <person name="Sangwan P."/>
            <person name="de Vos W.M."/>
            <person name="Janssen P.H."/>
            <person name="Smidt H."/>
        </authorList>
    </citation>
    <scope>NUCLEOTIDE SEQUENCE [LARGE SCALE GENOMIC DNA]</scope>
    <source>
        <strain evidence="3 4">Ellin428</strain>
    </source>
</reference>
<feature type="compositionally biased region" description="Low complexity" evidence="1">
    <location>
        <begin position="469"/>
        <end position="478"/>
    </location>
</feature>
<proteinExistence type="predicted"/>
<feature type="compositionally biased region" description="Pro residues" evidence="1">
    <location>
        <begin position="416"/>
        <end position="427"/>
    </location>
</feature>
<dbReference type="Pfam" id="PF03259">
    <property type="entry name" value="Robl_LC7"/>
    <property type="match status" value="1"/>
</dbReference>
<gene>
    <name evidence="3" type="ORF">CfE428DRAFT_1214</name>
</gene>